<name>D6S6U5_FINMA</name>
<evidence type="ECO:0000313" key="1">
    <source>
        <dbReference type="EMBL" id="EFH93799.1"/>
    </source>
</evidence>
<accession>D6S6U5</accession>
<organism evidence="1">
    <name type="scientific">Finegoldia magna ATCC 53516</name>
    <dbReference type="NCBI Taxonomy" id="525282"/>
    <lineage>
        <taxon>Bacteria</taxon>
        <taxon>Bacillati</taxon>
        <taxon>Bacillota</taxon>
        <taxon>Tissierellia</taxon>
        <taxon>Tissierellales</taxon>
        <taxon>Peptoniphilaceae</taxon>
        <taxon>Finegoldia</taxon>
    </lineage>
</organism>
<dbReference type="EMBL" id="ACHM02000001">
    <property type="protein sequence ID" value="EFH93799.1"/>
    <property type="molecule type" value="Genomic_DNA"/>
</dbReference>
<dbReference type="Proteomes" id="UP000004063">
    <property type="component" value="Chromosome"/>
</dbReference>
<protein>
    <submittedName>
        <fullName evidence="1">Uncharacterized protein</fullName>
    </submittedName>
</protein>
<dbReference type="AlphaFoldDB" id="D6S6U5"/>
<reference evidence="1" key="1">
    <citation type="submission" date="2010-05" db="EMBL/GenBank/DDBJ databases">
        <authorList>
            <person name="Muzny D."/>
            <person name="Qin X."/>
            <person name="Buhay C."/>
            <person name="Dugan-Rocha S."/>
            <person name="Ding Y."/>
            <person name="Chen G."/>
            <person name="Hawes A."/>
            <person name="Holder M."/>
            <person name="Jhangiani S."/>
            <person name="Johnson A."/>
            <person name="Khan Z."/>
            <person name="Li Z."/>
            <person name="Liu W."/>
            <person name="Liu X."/>
            <person name="Perez L."/>
            <person name="Shen H."/>
            <person name="Wang Q."/>
            <person name="Watt J."/>
            <person name="Xi L."/>
            <person name="Xin Y."/>
            <person name="Zhou J."/>
            <person name="Deng J."/>
            <person name="Jiang H."/>
            <person name="Liu Y."/>
            <person name="Qu J."/>
            <person name="Song X.-Z."/>
            <person name="Zhang L."/>
            <person name="Villasana D."/>
            <person name="Johnson A."/>
            <person name="Liu J."/>
            <person name="Liyanage D."/>
            <person name="Lorensuhewa L."/>
            <person name="Robinson T."/>
            <person name="Song A."/>
            <person name="Song B.-B."/>
            <person name="Dinh H."/>
            <person name="Thornton R."/>
            <person name="Coyle M."/>
            <person name="Francisco L."/>
            <person name="Jackson L."/>
            <person name="Javaid M."/>
            <person name="Korchina V."/>
            <person name="Kovar C."/>
            <person name="Mata R."/>
            <person name="Mathew T."/>
            <person name="Ngo R."/>
            <person name="Nguyen L."/>
            <person name="Nguyen N."/>
            <person name="Okwuonu G."/>
            <person name="Ongeri F."/>
            <person name="Pham C."/>
            <person name="Simmons D."/>
            <person name="Wilczek-Boney K."/>
            <person name="Hale W."/>
            <person name="Jakkamsetti A."/>
            <person name="Pham P."/>
            <person name="Ruth R."/>
            <person name="San Lucas F."/>
            <person name="Warren J."/>
            <person name="Zhang J."/>
            <person name="Zhao Z."/>
            <person name="Zhou C."/>
            <person name="Zhu D."/>
            <person name="Lee S."/>
            <person name="Bess C."/>
            <person name="Blankenburg K."/>
            <person name="Forbes L."/>
            <person name="Fu Q."/>
            <person name="Gubbala S."/>
            <person name="Hirani K."/>
            <person name="Jayaseelan J.C."/>
            <person name="Lara F."/>
            <person name="Munidasa M."/>
            <person name="Palculict T."/>
            <person name="Patil S."/>
            <person name="Pu L.-L."/>
            <person name="Saada N."/>
            <person name="Tang L."/>
            <person name="Weissenberger G."/>
            <person name="Zhu Y."/>
            <person name="Hemphill L."/>
            <person name="Shang Y."/>
            <person name="Youmans B."/>
            <person name="Ayvaz T."/>
            <person name="Ross M."/>
            <person name="Santibanez J."/>
            <person name="Aqrawi P."/>
            <person name="Gross S."/>
            <person name="Joshi V."/>
            <person name="Fowler G."/>
            <person name="Nazareth L."/>
            <person name="Reid J."/>
            <person name="Worley K."/>
            <person name="Petrosino J."/>
            <person name="Highlander S."/>
            <person name="Gibbs R."/>
        </authorList>
    </citation>
    <scope>NUCLEOTIDE SEQUENCE [LARGE SCALE GENOMIC DNA]</scope>
    <source>
        <strain evidence="1">ATCC 53516</strain>
    </source>
</reference>
<dbReference type="eggNOG" id="ENOG5032ZFM">
    <property type="taxonomic scope" value="Bacteria"/>
</dbReference>
<sequence>MKVNFIKKTNGGLFMFYVKEKINDSMEISIEINDENVFCTCPKCGKEVRVELNKVLEDGDLFSTQVCCNTCSETMRDIYE</sequence>
<dbReference type="HOGENOM" id="CLU_187470_0_0_9"/>
<dbReference type="STRING" id="525282.HMPREF0391_10167"/>
<proteinExistence type="predicted"/>
<gene>
    <name evidence="1" type="ORF">HMPREF0391_10167</name>
</gene>
<comment type="caution">
    <text evidence="1">The sequence shown here is derived from an EMBL/GenBank/DDBJ whole genome shotgun (WGS) entry which is preliminary data.</text>
</comment>